<dbReference type="HOGENOM" id="CLU_018204_5_3_11"/>
<evidence type="ECO:0000259" key="6">
    <source>
        <dbReference type="Pfam" id="PF00441"/>
    </source>
</evidence>
<keyword evidence="3" id="KW-0285">Flavoprotein</keyword>
<dbReference type="AlphaFoldDB" id="F6EN40"/>
<dbReference type="Pfam" id="PF02771">
    <property type="entry name" value="Acyl-CoA_dh_N"/>
    <property type="match status" value="1"/>
</dbReference>
<dbReference type="InterPro" id="IPR036250">
    <property type="entry name" value="AcylCo_DH-like_C"/>
</dbReference>
<dbReference type="OrthoDB" id="4319499at2"/>
<dbReference type="SUPFAM" id="SSF56645">
    <property type="entry name" value="Acyl-CoA dehydrogenase NM domain-like"/>
    <property type="match status" value="1"/>
</dbReference>
<dbReference type="GO" id="GO:0003995">
    <property type="term" value="F:acyl-CoA dehydrogenase activity"/>
    <property type="evidence" value="ECO:0007669"/>
    <property type="project" value="TreeGrafter"/>
</dbReference>
<dbReference type="KEGG" id="asd:AS9A_0905"/>
<feature type="domain" description="Acyl-CoA dehydrogenase/oxidase N-terminal" evidence="7">
    <location>
        <begin position="32"/>
        <end position="114"/>
    </location>
</feature>
<dbReference type="GO" id="GO:0050660">
    <property type="term" value="F:flavin adenine dinucleotide binding"/>
    <property type="evidence" value="ECO:0007669"/>
    <property type="project" value="InterPro"/>
</dbReference>
<evidence type="ECO:0000256" key="2">
    <source>
        <dbReference type="ARBA" id="ARBA00009347"/>
    </source>
</evidence>
<dbReference type="Gene3D" id="1.10.540.10">
    <property type="entry name" value="Acyl-CoA dehydrogenase/oxidase, N-terminal domain"/>
    <property type="match status" value="1"/>
</dbReference>
<evidence type="ECO:0000259" key="7">
    <source>
        <dbReference type="Pfam" id="PF02771"/>
    </source>
</evidence>
<dbReference type="InterPro" id="IPR009075">
    <property type="entry name" value="AcylCo_DH/oxidase_C"/>
</dbReference>
<dbReference type="STRING" id="443218.AS9A_0905"/>
<evidence type="ECO:0000313" key="9">
    <source>
        <dbReference type="Proteomes" id="UP000009235"/>
    </source>
</evidence>
<evidence type="ECO:0000256" key="1">
    <source>
        <dbReference type="ARBA" id="ARBA00001974"/>
    </source>
</evidence>
<dbReference type="PANTHER" id="PTHR43884:SF20">
    <property type="entry name" value="ACYL-COA DEHYDROGENASE FADE28"/>
    <property type="match status" value="1"/>
</dbReference>
<protein>
    <submittedName>
        <fullName evidence="8">Putative acyl-CoA dehydrogenase FadE</fullName>
    </submittedName>
</protein>
<comment type="cofactor">
    <cofactor evidence="1">
        <name>FAD</name>
        <dbReference type="ChEBI" id="CHEBI:57692"/>
    </cofactor>
</comment>
<reference evidence="8 9" key="1">
    <citation type="journal article" date="2011" name="J. Bacteriol.">
        <title>Complete genome sequence of Amycolicicoccus subflavus DQS3-9A1T, an actinomycete isolated from crude oil-polluted soil.</title>
        <authorList>
            <person name="Cai M."/>
            <person name="Chen W.M."/>
            <person name="Nie Y."/>
            <person name="Chi C.Q."/>
            <person name="Wang Y.N."/>
            <person name="Tang Y.Q."/>
            <person name="Li G.Y."/>
            <person name="Wu X.L."/>
        </authorList>
    </citation>
    <scope>NUCLEOTIDE SEQUENCE [LARGE SCALE GENOMIC DNA]</scope>
    <source>
        <strain evidence="9">DSM 45089 / DQS3-9A1</strain>
    </source>
</reference>
<keyword evidence="4" id="KW-0274">FAD</keyword>
<evidence type="ECO:0000256" key="3">
    <source>
        <dbReference type="ARBA" id="ARBA00022630"/>
    </source>
</evidence>
<evidence type="ECO:0000313" key="8">
    <source>
        <dbReference type="EMBL" id="AEF39357.1"/>
    </source>
</evidence>
<dbReference type="eggNOG" id="COG1960">
    <property type="taxonomic scope" value="Bacteria"/>
</dbReference>
<dbReference type="EMBL" id="CP002786">
    <property type="protein sequence ID" value="AEF39357.1"/>
    <property type="molecule type" value="Genomic_DNA"/>
</dbReference>
<dbReference type="InterPro" id="IPR037069">
    <property type="entry name" value="AcylCoA_DH/ox_N_sf"/>
</dbReference>
<dbReference type="Gene3D" id="1.20.140.10">
    <property type="entry name" value="Butyryl-CoA Dehydrogenase, subunit A, domain 3"/>
    <property type="match status" value="1"/>
</dbReference>
<accession>F6EN40</accession>
<keyword evidence="9" id="KW-1185">Reference proteome</keyword>
<keyword evidence="5" id="KW-0560">Oxidoreductase</keyword>
<feature type="domain" description="Acyl-CoA dehydrogenase/oxidase C-terminal" evidence="6">
    <location>
        <begin position="222"/>
        <end position="343"/>
    </location>
</feature>
<dbReference type="RefSeq" id="WP_013805706.1">
    <property type="nucleotide sequence ID" value="NC_015564.1"/>
</dbReference>
<name>F6EN40_HOYSD</name>
<dbReference type="InterPro" id="IPR046373">
    <property type="entry name" value="Acyl-CoA_Oxase/DH_mid-dom_sf"/>
</dbReference>
<dbReference type="Pfam" id="PF00441">
    <property type="entry name" value="Acyl-CoA_dh_1"/>
    <property type="match status" value="1"/>
</dbReference>
<proteinExistence type="inferred from homology"/>
<dbReference type="InterPro" id="IPR013786">
    <property type="entry name" value="AcylCoA_DH/ox_N"/>
</dbReference>
<organism evidence="8 9">
    <name type="scientific">Hoyosella subflava (strain DSM 45089 / JCM 17490 / NBRC 109087 / DQS3-9A1)</name>
    <name type="common">Amycolicicoccus subflavus</name>
    <dbReference type="NCBI Taxonomy" id="443218"/>
    <lineage>
        <taxon>Bacteria</taxon>
        <taxon>Bacillati</taxon>
        <taxon>Actinomycetota</taxon>
        <taxon>Actinomycetes</taxon>
        <taxon>Mycobacteriales</taxon>
        <taxon>Hoyosellaceae</taxon>
        <taxon>Hoyosella</taxon>
    </lineage>
</organism>
<dbReference type="Gene3D" id="2.40.110.10">
    <property type="entry name" value="Butyryl-CoA Dehydrogenase, subunit A, domain 2"/>
    <property type="match status" value="1"/>
</dbReference>
<evidence type="ECO:0000256" key="4">
    <source>
        <dbReference type="ARBA" id="ARBA00022827"/>
    </source>
</evidence>
<dbReference type="Proteomes" id="UP000009235">
    <property type="component" value="Chromosome"/>
</dbReference>
<evidence type="ECO:0000256" key="5">
    <source>
        <dbReference type="ARBA" id="ARBA00023002"/>
    </source>
</evidence>
<comment type="similarity">
    <text evidence="2">Belongs to the acyl-CoA dehydrogenase family.</text>
</comment>
<dbReference type="SUPFAM" id="SSF47203">
    <property type="entry name" value="Acyl-CoA dehydrogenase C-terminal domain-like"/>
    <property type="match status" value="1"/>
</dbReference>
<gene>
    <name evidence="8" type="ordered locus">AS9A_0905</name>
</gene>
<sequence>MDFDLDDIQRDILGLTEAVLQKAHGEGIAPAEAGDFDDALWASLAKSGLLSLAMPTDLGGDGLGIAELSVVLSAVGKSGARVPALSTLAMGVLPLCAFGTREQKAEILPDVAAGNAVLTAELPGALSVHATREDQWLLNGRTAAVLYAQQARRVLVPAQVGERSGVFLVDPHGTGVSLHRVPSSSGAPEYIMRFVNATAEVLGADVSTDAVEWLRGAGTLGAVAVGCGALAGALELTTHHIGTRAQFGKPLATFQAVAQQIADVYIAARTADLALKAATWRLASGLAADDDLTIAAYWLIAEGLPALRTCHHLHGGVGVDMSYPLHRHYSVLKDVARMLGGAEQQRERLGV</sequence>
<dbReference type="InterPro" id="IPR009100">
    <property type="entry name" value="AcylCoA_DH/oxidase_NM_dom_sf"/>
</dbReference>
<dbReference type="PANTHER" id="PTHR43884">
    <property type="entry name" value="ACYL-COA DEHYDROGENASE"/>
    <property type="match status" value="1"/>
</dbReference>